<evidence type="ECO:0000313" key="2">
    <source>
        <dbReference type="Proteomes" id="UP000324222"/>
    </source>
</evidence>
<gene>
    <name evidence="1" type="ORF">E2C01_090932</name>
</gene>
<dbReference type="EMBL" id="VSRR010103251">
    <property type="protein sequence ID" value="MPC95708.1"/>
    <property type="molecule type" value="Genomic_DNA"/>
</dbReference>
<sequence>MDEVILSKVRREREALTGKDVGSQLTLKTVINYLCIH</sequence>
<comment type="caution">
    <text evidence="1">The sequence shown here is derived from an EMBL/GenBank/DDBJ whole genome shotgun (WGS) entry which is preliminary data.</text>
</comment>
<evidence type="ECO:0000313" key="1">
    <source>
        <dbReference type="EMBL" id="MPC95708.1"/>
    </source>
</evidence>
<accession>A0A5B7JRN7</accession>
<proteinExistence type="predicted"/>
<keyword evidence="2" id="KW-1185">Reference proteome</keyword>
<organism evidence="1 2">
    <name type="scientific">Portunus trituberculatus</name>
    <name type="common">Swimming crab</name>
    <name type="synonym">Neptunus trituberculatus</name>
    <dbReference type="NCBI Taxonomy" id="210409"/>
    <lineage>
        <taxon>Eukaryota</taxon>
        <taxon>Metazoa</taxon>
        <taxon>Ecdysozoa</taxon>
        <taxon>Arthropoda</taxon>
        <taxon>Crustacea</taxon>
        <taxon>Multicrustacea</taxon>
        <taxon>Malacostraca</taxon>
        <taxon>Eumalacostraca</taxon>
        <taxon>Eucarida</taxon>
        <taxon>Decapoda</taxon>
        <taxon>Pleocyemata</taxon>
        <taxon>Brachyura</taxon>
        <taxon>Eubrachyura</taxon>
        <taxon>Portunoidea</taxon>
        <taxon>Portunidae</taxon>
        <taxon>Portuninae</taxon>
        <taxon>Portunus</taxon>
    </lineage>
</organism>
<reference evidence="1 2" key="1">
    <citation type="submission" date="2019-05" db="EMBL/GenBank/DDBJ databases">
        <title>Another draft genome of Portunus trituberculatus and its Hox gene families provides insights of decapod evolution.</title>
        <authorList>
            <person name="Jeong J.-H."/>
            <person name="Song I."/>
            <person name="Kim S."/>
            <person name="Choi T."/>
            <person name="Kim D."/>
            <person name="Ryu S."/>
            <person name="Kim W."/>
        </authorList>
    </citation>
    <scope>NUCLEOTIDE SEQUENCE [LARGE SCALE GENOMIC DNA]</scope>
    <source>
        <tissue evidence="1">Muscle</tissue>
    </source>
</reference>
<dbReference type="Proteomes" id="UP000324222">
    <property type="component" value="Unassembled WGS sequence"/>
</dbReference>
<dbReference type="AlphaFoldDB" id="A0A5B7JRN7"/>
<name>A0A5B7JRN7_PORTR</name>
<protein>
    <submittedName>
        <fullName evidence="1">Uncharacterized protein</fullName>
    </submittedName>
</protein>